<feature type="domain" description="GDNF/GAS1" evidence="11">
    <location>
        <begin position="772"/>
        <end position="893"/>
    </location>
</feature>
<evidence type="ECO:0000313" key="13">
    <source>
        <dbReference type="Proteomes" id="UP001239994"/>
    </source>
</evidence>
<dbReference type="PANTHER" id="PTHR10269">
    <property type="entry name" value="GDNF RECEPTOR ALPHA"/>
    <property type="match status" value="1"/>
</dbReference>
<evidence type="ECO:0000256" key="1">
    <source>
        <dbReference type="ARBA" id="ARBA00004609"/>
    </source>
</evidence>
<dbReference type="GO" id="GO:0043235">
    <property type="term" value="C:receptor complex"/>
    <property type="evidence" value="ECO:0007669"/>
    <property type="project" value="TreeGrafter"/>
</dbReference>
<comment type="caution">
    <text evidence="12">The sequence shown here is derived from an EMBL/GenBank/DDBJ whole genome shotgun (WGS) entry which is preliminary data.</text>
</comment>
<dbReference type="GO" id="GO:0007169">
    <property type="term" value="P:cell surface receptor protein tyrosine kinase signaling pathway"/>
    <property type="evidence" value="ECO:0007669"/>
    <property type="project" value="UniProtKB-ARBA"/>
</dbReference>
<protein>
    <recommendedName>
        <fullName evidence="11">GDNF/GAS1 domain-containing protein</fullName>
    </recommendedName>
</protein>
<dbReference type="GO" id="GO:0007399">
    <property type="term" value="P:nervous system development"/>
    <property type="evidence" value="ECO:0007669"/>
    <property type="project" value="TreeGrafter"/>
</dbReference>
<dbReference type="GO" id="GO:0038023">
    <property type="term" value="F:signaling receptor activity"/>
    <property type="evidence" value="ECO:0007669"/>
    <property type="project" value="InterPro"/>
</dbReference>
<keyword evidence="7" id="KW-0675">Receptor</keyword>
<keyword evidence="3" id="KW-1003">Cell membrane</keyword>
<evidence type="ECO:0000256" key="2">
    <source>
        <dbReference type="ARBA" id="ARBA00005961"/>
    </source>
</evidence>
<dbReference type="SUPFAM" id="SSF110035">
    <property type="entry name" value="GDNF receptor-like"/>
    <property type="match status" value="1"/>
</dbReference>
<feature type="non-terminal residue" evidence="12">
    <location>
        <position position="1000"/>
    </location>
</feature>
<dbReference type="Pfam" id="PF02351">
    <property type="entry name" value="GDNF"/>
    <property type="match status" value="3"/>
</dbReference>
<feature type="compositionally biased region" description="Polar residues" evidence="10">
    <location>
        <begin position="910"/>
        <end position="928"/>
    </location>
</feature>
<proteinExistence type="inferred from homology"/>
<dbReference type="Gene3D" id="1.10.220.110">
    <property type="entry name" value="GDNF binding domain"/>
    <property type="match status" value="1"/>
</dbReference>
<evidence type="ECO:0000256" key="3">
    <source>
        <dbReference type="ARBA" id="ARBA00022475"/>
    </source>
</evidence>
<gene>
    <name evidence="12" type="ORF">P4O66_013559</name>
</gene>
<evidence type="ECO:0000259" key="11">
    <source>
        <dbReference type="SMART" id="SM00907"/>
    </source>
</evidence>
<keyword evidence="8" id="KW-0325">Glycoprotein</keyword>
<comment type="subcellular location">
    <subcellularLocation>
        <location evidence="1">Cell membrane</location>
        <topology evidence="1">Lipid-anchor</topology>
        <topology evidence="1">GPI-anchor</topology>
    </subcellularLocation>
</comment>
<dbReference type="AlphaFoldDB" id="A0AAD8Z4X2"/>
<keyword evidence="5" id="KW-0732">Signal</keyword>
<evidence type="ECO:0000256" key="5">
    <source>
        <dbReference type="ARBA" id="ARBA00022729"/>
    </source>
</evidence>
<dbReference type="InterPro" id="IPR003438">
    <property type="entry name" value="GDNF_rcpt"/>
</dbReference>
<comment type="similarity">
    <text evidence="2">Belongs to the GDNFR family.</text>
</comment>
<dbReference type="EMBL" id="JAROKS010000020">
    <property type="protein sequence ID" value="KAK1791561.1"/>
    <property type="molecule type" value="Genomic_DNA"/>
</dbReference>
<accession>A0AAD8Z4X2</accession>
<dbReference type="FunFam" id="1.10.220.110:FF:000001">
    <property type="entry name" value="GDNF family receptor alpha"/>
    <property type="match status" value="1"/>
</dbReference>
<evidence type="ECO:0000256" key="9">
    <source>
        <dbReference type="ARBA" id="ARBA00023288"/>
    </source>
</evidence>
<dbReference type="Proteomes" id="UP001239994">
    <property type="component" value="Unassembled WGS sequence"/>
</dbReference>
<dbReference type="GO" id="GO:0009897">
    <property type="term" value="C:external side of plasma membrane"/>
    <property type="evidence" value="ECO:0007669"/>
    <property type="project" value="TreeGrafter"/>
</dbReference>
<keyword evidence="6" id="KW-0472">Membrane</keyword>
<feature type="domain" description="GDNF/GAS1" evidence="11">
    <location>
        <begin position="682"/>
        <end position="762"/>
    </location>
</feature>
<keyword evidence="9" id="KW-0449">Lipoprotein</keyword>
<evidence type="ECO:0000256" key="6">
    <source>
        <dbReference type="ARBA" id="ARBA00023136"/>
    </source>
</evidence>
<keyword evidence="4" id="KW-0336">GPI-anchor</keyword>
<feature type="region of interest" description="Disordered" evidence="10">
    <location>
        <begin position="905"/>
        <end position="928"/>
    </location>
</feature>
<dbReference type="SMART" id="SM00907">
    <property type="entry name" value="GDNF"/>
    <property type="match status" value="3"/>
</dbReference>
<sequence>WRKMISCSLKFTLAASPPPFHRSLHVSIVHQIWSLAAWHSVSRPGDAHSPAARAGTERYGRSSRAGVPCCPAVQLTALSGPLQSRALLLQASPLLANEHGWLEMLGEWTAAFCCALHGFWAEHGQIKPEWYSHYSSAVASSLEQLSHTQRLFAWEEELSAEASPQFGWEEVLSAEASLQFGWEEAVSAEASPQFAWEEELSAEASPQFGWEEVLSAEASLQFGWEEAVSAEASPQFAWEEELSAEASPQFGWEEELSAEASLSLGGRKSSVLKPLLSLGGRKQSVLKPLLSLRGRKSSVLKPLLSLGGRKSSVLKPLLSLGGRKSSVLKPLLSLGGRKQSVLKPLLSLRGRKSSVLKPLLSLGGRKSSVLKPLSVWFGWEEELSAEASPQFGWEEAVSAEASPQFAWEEELSAEASPQFGWEEELSAEASPQFGWEEELSAEASPQFGWEEAVSAEASPQFAWEEELSAEASPQFGWEEELSAEASLSLGGRKSSVLKPLLSLGGRKQSVLKPLLSLRGRKSSVLKPLSVWVGGSGHVSQANATGRLPCAGAPQLGLAARWDCLTAGDSCSGDETCSPRLRTLRQCVAGGGSVKLGPGARNHCENAVAALLASPLHHCQCKRGMKKEKNCLSIYWSLKQSVLHGLSLVESYPYEPVERGFDYVRLASIAAESEAGMTTVNRCLDAAKACNVDDTCQKLRTEYVSACIAPSARAGPCNRARCSKALRKFFDRVPPDYTHELLFCPCSDTACAERRRQTIVPACSYEEREKPNCLVQLRVCEADYICKLMLFCGMNRHVNIHLLFTLQSVYDCLWSRWAQFQHDCQPSQHTASSCQQENYGACLIAYTGLIGSTITPNYLDNSTSNVGPWCSCAASGNHREQCNHFLDHFHDNMCLKNAILAFGNDSDPRSAAQQPGASSPNTITPNQHLGTSTATAVTIGISGDTQQNVLHPQMPTQMNERDRLWGDSTLPSPDLYDSSARRIDPALSVWLLPLLLLPFHF</sequence>
<evidence type="ECO:0000256" key="7">
    <source>
        <dbReference type="ARBA" id="ARBA00023170"/>
    </source>
</evidence>
<evidence type="ECO:0000256" key="8">
    <source>
        <dbReference type="ARBA" id="ARBA00023180"/>
    </source>
</evidence>
<dbReference type="PRINTS" id="PR01316">
    <property type="entry name" value="GDNFRECEPTOR"/>
</dbReference>
<evidence type="ECO:0000256" key="10">
    <source>
        <dbReference type="SAM" id="MobiDB-lite"/>
    </source>
</evidence>
<dbReference type="PANTHER" id="PTHR10269:SF16">
    <property type="entry name" value="GDNF FAMILY RECEPTOR ALPHA-4 PRECURSOR"/>
    <property type="match status" value="1"/>
</dbReference>
<evidence type="ECO:0000313" key="12">
    <source>
        <dbReference type="EMBL" id="KAK1791561.1"/>
    </source>
</evidence>
<evidence type="ECO:0000256" key="4">
    <source>
        <dbReference type="ARBA" id="ARBA00022622"/>
    </source>
</evidence>
<feature type="domain" description="GDNF/GAS1" evidence="11">
    <location>
        <begin position="563"/>
        <end position="642"/>
    </location>
</feature>
<reference evidence="12" key="1">
    <citation type="submission" date="2023-03" db="EMBL/GenBank/DDBJ databases">
        <title>Electrophorus voltai genome.</title>
        <authorList>
            <person name="Bian C."/>
        </authorList>
    </citation>
    <scope>NUCLEOTIDE SEQUENCE</scope>
    <source>
        <strain evidence="12">CB-2022</strain>
        <tissue evidence="12">Muscle</tissue>
    </source>
</reference>
<name>A0AAD8Z4X2_9TELE</name>
<dbReference type="InterPro" id="IPR037193">
    <property type="entry name" value="GDNF_alpha"/>
</dbReference>
<organism evidence="12 13">
    <name type="scientific">Electrophorus voltai</name>
    <dbReference type="NCBI Taxonomy" id="2609070"/>
    <lineage>
        <taxon>Eukaryota</taxon>
        <taxon>Metazoa</taxon>
        <taxon>Chordata</taxon>
        <taxon>Craniata</taxon>
        <taxon>Vertebrata</taxon>
        <taxon>Euteleostomi</taxon>
        <taxon>Actinopterygii</taxon>
        <taxon>Neopterygii</taxon>
        <taxon>Teleostei</taxon>
        <taxon>Ostariophysi</taxon>
        <taxon>Gymnotiformes</taxon>
        <taxon>Gymnotoidei</taxon>
        <taxon>Gymnotidae</taxon>
        <taxon>Electrophorus</taxon>
    </lineage>
</organism>
<dbReference type="InterPro" id="IPR016017">
    <property type="entry name" value="GDNF/GAS1"/>
</dbReference>
<keyword evidence="13" id="KW-1185">Reference proteome</keyword>